<dbReference type="GeneID" id="4462422"/>
<evidence type="ECO:0000259" key="1">
    <source>
        <dbReference type="Pfam" id="PF02627"/>
    </source>
</evidence>
<dbReference type="STRING" id="349307.Mthe_0782"/>
<accession>A0B798</accession>
<proteinExistence type="predicted"/>
<sequence length="107" mass="11469">MRKARADRFLDSVDTGVSRAFRSLASMILGDGALSAREKALIALACSVAIRCEDCTRRHMEQARALGATREEMIEAAAVASLIRMGSGLNTAAVILEEMDDAAANQR</sequence>
<dbReference type="Pfam" id="PF02627">
    <property type="entry name" value="CMD"/>
    <property type="match status" value="1"/>
</dbReference>
<dbReference type="EMBL" id="CP000477">
    <property type="protein sequence ID" value="ABK14572.1"/>
    <property type="molecule type" value="Genomic_DNA"/>
</dbReference>
<dbReference type="PANTHER" id="PTHR33930:SF2">
    <property type="entry name" value="BLR3452 PROTEIN"/>
    <property type="match status" value="1"/>
</dbReference>
<dbReference type="Gene3D" id="1.20.1290.10">
    <property type="entry name" value="AhpD-like"/>
    <property type="match status" value="1"/>
</dbReference>
<dbReference type="HOGENOM" id="CLU_137228_4_1_2"/>
<evidence type="ECO:0000313" key="2">
    <source>
        <dbReference type="EMBL" id="ABK14572.1"/>
    </source>
</evidence>
<organism evidence="2 3">
    <name type="scientific">Methanothrix thermoacetophila (strain DSM 6194 / JCM 14653 / NBRC 101360 / PT)</name>
    <name type="common">Methanosaeta thermophila</name>
    <dbReference type="NCBI Taxonomy" id="349307"/>
    <lineage>
        <taxon>Archaea</taxon>
        <taxon>Methanobacteriati</taxon>
        <taxon>Methanobacteriota</taxon>
        <taxon>Stenosarchaea group</taxon>
        <taxon>Methanomicrobia</taxon>
        <taxon>Methanotrichales</taxon>
        <taxon>Methanotrichaceae</taxon>
        <taxon>Methanothrix</taxon>
    </lineage>
</organism>
<dbReference type="SUPFAM" id="SSF69118">
    <property type="entry name" value="AhpD-like"/>
    <property type="match status" value="1"/>
</dbReference>
<gene>
    <name evidence="2" type="ordered locus">Mthe_0782</name>
</gene>
<dbReference type="Proteomes" id="UP000000674">
    <property type="component" value="Chromosome"/>
</dbReference>
<name>A0B798_METTP</name>
<dbReference type="NCBIfam" id="TIGR00778">
    <property type="entry name" value="ahpD_dom"/>
    <property type="match status" value="1"/>
</dbReference>
<keyword evidence="2" id="KW-0575">Peroxidase</keyword>
<dbReference type="AlphaFoldDB" id="A0B798"/>
<evidence type="ECO:0000313" key="3">
    <source>
        <dbReference type="Proteomes" id="UP000000674"/>
    </source>
</evidence>
<reference evidence="2 3" key="1">
    <citation type="submission" date="2006-10" db="EMBL/GenBank/DDBJ databases">
        <title>Complete sequence of Methanosaeta thermophila PT.</title>
        <authorList>
            <consortium name="US DOE Joint Genome Institute"/>
            <person name="Copeland A."/>
            <person name="Lucas S."/>
            <person name="Lapidus A."/>
            <person name="Barry K."/>
            <person name="Detter J.C."/>
            <person name="Glavina del Rio T."/>
            <person name="Hammon N."/>
            <person name="Israni S."/>
            <person name="Pitluck S."/>
            <person name="Chain P."/>
            <person name="Malfatti S."/>
            <person name="Shin M."/>
            <person name="Vergez L."/>
            <person name="Schmutz J."/>
            <person name="Larimer F."/>
            <person name="Land M."/>
            <person name="Hauser L."/>
            <person name="Kyrpides N."/>
            <person name="Kim E."/>
            <person name="Smith K.S."/>
            <person name="Ingram-Smith C."/>
            <person name="Richardson P."/>
        </authorList>
    </citation>
    <scope>NUCLEOTIDE SEQUENCE [LARGE SCALE GENOMIC DNA]</scope>
    <source>
        <strain evidence="3">DSM 6194 / JCM 14653 / NBRC 101360 / PT</strain>
    </source>
</reference>
<dbReference type="KEGG" id="mtp:Mthe_0782"/>
<feature type="domain" description="Carboxymuconolactone decarboxylase-like" evidence="1">
    <location>
        <begin position="18"/>
        <end position="97"/>
    </location>
</feature>
<dbReference type="InterPro" id="IPR029032">
    <property type="entry name" value="AhpD-like"/>
</dbReference>
<dbReference type="GO" id="GO:0051920">
    <property type="term" value="F:peroxiredoxin activity"/>
    <property type="evidence" value="ECO:0007669"/>
    <property type="project" value="InterPro"/>
</dbReference>
<dbReference type="InterPro" id="IPR004675">
    <property type="entry name" value="AhpD_core"/>
</dbReference>
<dbReference type="RefSeq" id="WP_011695968.1">
    <property type="nucleotide sequence ID" value="NC_008553.1"/>
</dbReference>
<keyword evidence="2" id="KW-0560">Oxidoreductase</keyword>
<keyword evidence="3" id="KW-1185">Reference proteome</keyword>
<dbReference type="InterPro" id="IPR003779">
    <property type="entry name" value="CMD-like"/>
</dbReference>
<dbReference type="OrthoDB" id="111898at2157"/>
<dbReference type="PANTHER" id="PTHR33930">
    <property type="entry name" value="ALKYL HYDROPEROXIDE REDUCTASE AHPD"/>
    <property type="match status" value="1"/>
</dbReference>
<protein>
    <submittedName>
        <fullName evidence="2">Alkylhydroperoxidase like protein, AhpD family</fullName>
    </submittedName>
</protein>